<protein>
    <recommendedName>
        <fullName evidence="3">DNA-directed RNA polymerase</fullName>
    </recommendedName>
</protein>
<proteinExistence type="predicted"/>
<organism evidence="1 2">
    <name type="scientific">Basidiobolus ranarum</name>
    <dbReference type="NCBI Taxonomy" id="34480"/>
    <lineage>
        <taxon>Eukaryota</taxon>
        <taxon>Fungi</taxon>
        <taxon>Fungi incertae sedis</taxon>
        <taxon>Zoopagomycota</taxon>
        <taxon>Entomophthoromycotina</taxon>
        <taxon>Basidiobolomycetes</taxon>
        <taxon>Basidiobolales</taxon>
        <taxon>Basidiobolaceae</taxon>
        <taxon>Basidiobolus</taxon>
    </lineage>
</organism>
<evidence type="ECO:0008006" key="3">
    <source>
        <dbReference type="Google" id="ProtNLM"/>
    </source>
</evidence>
<dbReference type="SUPFAM" id="SSF64484">
    <property type="entry name" value="beta and beta-prime subunits of DNA dependent RNA-polymerase"/>
    <property type="match status" value="1"/>
</dbReference>
<reference evidence="1 2" key="1">
    <citation type="submission" date="2023-04" db="EMBL/GenBank/DDBJ databases">
        <title>Genome of Basidiobolus ranarum AG-B5.</title>
        <authorList>
            <person name="Stajich J.E."/>
            <person name="Carter-House D."/>
            <person name="Gryganskyi A."/>
        </authorList>
    </citation>
    <scope>NUCLEOTIDE SEQUENCE [LARGE SCALE GENOMIC DNA]</scope>
    <source>
        <strain evidence="1 2">AG-B5</strain>
    </source>
</reference>
<gene>
    <name evidence="1" type="ORF">K7432_017439</name>
</gene>
<comment type="caution">
    <text evidence="1">The sequence shown here is derived from an EMBL/GenBank/DDBJ whole genome shotgun (WGS) entry which is preliminary data.</text>
</comment>
<evidence type="ECO:0000313" key="1">
    <source>
        <dbReference type="EMBL" id="KAK9759510.1"/>
    </source>
</evidence>
<sequence>MHPNLFEVQTNLLEKFFDKYGFDANICNSHNYVLQKFLSKLQDKFGQDINFVPPKLNYVDAIIKRKTYEGHYEHGNGKVVCKIPLLNDKGYYIINGIKHVPLIQELQNNFIPYVSQDDNVVYCKTRFKGALLPLRVCVKNSVDLYLDVSSTHKDLNGMKYMSVYWILNNFGYNFGKIYKIFAFLIANRYDFNAFLTIFLSSVTESKNTITPNNLQILESKHFPSQDKRNVAYTLGLLSYMALMTSMDIVQPMDQDDYGNKTGKALNILLDQILNRAIKLSDTENCLQTCLDDKLLTMLKEGQQIIHGKIDSKMKNYHTL</sequence>
<keyword evidence="2" id="KW-1185">Reference proteome</keyword>
<accession>A0ABR2WDD8</accession>
<dbReference type="Proteomes" id="UP001479436">
    <property type="component" value="Unassembled WGS sequence"/>
</dbReference>
<dbReference type="EMBL" id="JASJQH010003774">
    <property type="protein sequence ID" value="KAK9759510.1"/>
    <property type="molecule type" value="Genomic_DNA"/>
</dbReference>
<evidence type="ECO:0000313" key="2">
    <source>
        <dbReference type="Proteomes" id="UP001479436"/>
    </source>
</evidence>
<name>A0ABR2WDD8_9FUNG</name>